<evidence type="ECO:0000313" key="2">
    <source>
        <dbReference type="Proteomes" id="UP000235828"/>
    </source>
</evidence>
<sequence length="36" mass="4157">MLSLFCLWQESSMVYIVLIPERFLGESGLLSQTVEH</sequence>
<organism evidence="1 2">
    <name type="scientific">Vibrio tapetis subsp. tapetis</name>
    <dbReference type="NCBI Taxonomy" id="1671868"/>
    <lineage>
        <taxon>Bacteria</taxon>
        <taxon>Pseudomonadati</taxon>
        <taxon>Pseudomonadota</taxon>
        <taxon>Gammaproteobacteria</taxon>
        <taxon>Vibrionales</taxon>
        <taxon>Vibrionaceae</taxon>
        <taxon>Vibrio</taxon>
    </lineage>
</organism>
<dbReference type="Proteomes" id="UP000235828">
    <property type="component" value="Chromosome A"/>
</dbReference>
<dbReference type="EMBL" id="LT960611">
    <property type="protein sequence ID" value="SON51579.1"/>
    <property type="molecule type" value="Genomic_DNA"/>
</dbReference>
<evidence type="ECO:0000313" key="1">
    <source>
        <dbReference type="EMBL" id="SON51579.1"/>
    </source>
</evidence>
<name>A0A2N8ZI51_9VIBR</name>
<gene>
    <name evidence="1" type="ORF">VTAP4600_A3632</name>
</gene>
<dbReference type="AlphaFoldDB" id="A0A2N8ZI51"/>
<keyword evidence="2" id="KW-1185">Reference proteome</keyword>
<proteinExistence type="predicted"/>
<reference evidence="1 2" key="1">
    <citation type="submission" date="2017-10" db="EMBL/GenBank/DDBJ databases">
        <authorList>
            <person name="Banno H."/>
            <person name="Chua N.-H."/>
        </authorList>
    </citation>
    <scope>NUCLEOTIDE SEQUENCE [LARGE SCALE GENOMIC DNA]</scope>
    <source>
        <strain evidence="1">Vibrio tapetis CECT4600</strain>
    </source>
</reference>
<dbReference type="KEGG" id="vta:A3632"/>
<protein>
    <submittedName>
        <fullName evidence="1">Uncharacterized protein</fullName>
    </submittedName>
</protein>
<accession>A0A2N8ZI51</accession>